<dbReference type="Proteomes" id="UP000070544">
    <property type="component" value="Unassembled WGS sequence"/>
</dbReference>
<feature type="region of interest" description="Disordered" evidence="1">
    <location>
        <begin position="988"/>
        <end position="1011"/>
    </location>
</feature>
<dbReference type="AlphaFoldDB" id="A0A139AMI8"/>
<evidence type="ECO:0000313" key="4">
    <source>
        <dbReference type="Proteomes" id="UP000070544"/>
    </source>
</evidence>
<dbReference type="GO" id="GO:0006611">
    <property type="term" value="P:protein export from nucleus"/>
    <property type="evidence" value="ECO:0007669"/>
    <property type="project" value="InterPro"/>
</dbReference>
<dbReference type="InterPro" id="IPR045478">
    <property type="entry name" value="Exportin-5_C"/>
</dbReference>
<dbReference type="GO" id="GO:0005049">
    <property type="term" value="F:nuclear export signal receptor activity"/>
    <property type="evidence" value="ECO:0007669"/>
    <property type="project" value="InterPro"/>
</dbReference>
<gene>
    <name evidence="3" type="ORF">M427DRAFT_235318</name>
</gene>
<dbReference type="Pfam" id="PF19273">
    <property type="entry name" value="Exportin-5"/>
    <property type="match status" value="1"/>
</dbReference>
<dbReference type="InterPro" id="IPR016024">
    <property type="entry name" value="ARM-type_fold"/>
</dbReference>
<sequence length="1275" mass="140607">MASLSESQVNDALATIYSPSASNQQRKAAQAFLDSFRSSPSALPIALSLAHPIRTPAAPPETRHYALSVIEDVVRTNWESGTLSDQDKAGIVAYAEELVQIVGGEHAAQVQQFVREKVAKVVVEVVKVAWPEMWQGLYGTVLGIYLRNTPASQDTALSILRTLCEDVFLYDDPVAARRKKHLVPPLQAMVLPASVLSEVQDSDVGEAARAMGMFGEGAVFSEWVPRLAEAAVVWAQRYEAAVDSPTPIAGGLDACECEKAAESHLRALASMVEWVPVKGLAEGKVVYRVVEVLACRSARVRVAASATLLPLLSRTPGPTPDDPLRLLVLTPLFSQGGLDLLVSSYGRAHGCPSTDLTVIREAQRRDVGEEEYAAVKGVVQAVGVVGEDHVCFKRAGGVPENFGRFVDFIQLITEHPSPTIAAMALTTWHTILKHEATCQTVEVATHLSALLETVTTLTFTLDNLSSLPPSATLRYVGMDATTSSDVRQLALAARARGLDVVKAVSAIKPLHTCVWVARKLANRMQMGVGGDALWVGMMHAEVVVFESAVKASGKMVDETIMSQYKEELAKTLSMLIAYQPTLPKVVRFVIHLTTTIAEAAGIPPDLLFPVVEKLFTYSIYVYAGEAPVTNTTRGSEARDVRMTSISALVKVGTMMPDTFMGFYDKVAEEIGRVVGGEVLTDLEKAQMVDFAMCIVYFSSYPADQKQTLFDRIVEPYIADWAAPGFAQFLTSPATFLQFLGCGQVSDVIMLVGARAEEPLTAVVDIATLTTLKQCEHTRRKLYYLVQALWMFLKRTLEVHKKTKSDDPSVVNLWLSHLWKIVPSVLGLARIIHLIWEPVNWEQYAPGLKVVLTMGNNERRLAMSLPSKPAPLDSASQTLTQHLAAFRSLLTNIREALYHILGILPFCGDEIYNDSRFLDVVIPALFPAPFCMEDRHWRILINNVLRPLIIGCPQGVFTPLLEQMLPPLFDFVGRKLDNDWKVMAEKGIQENTTETMDEDEGLDGDGNQGDEDEITDEIVNERMLRMLTGAFADLIVHIFEVKKPDPNAVKDTTEQPKKGPRATANVVAPEFLHKSLTEFILAHPIVRRPILASVLVIIMQPDSNAAKTGIRIATRLNAFLAHHIEFHEFLGKDLFSAMLKALHDPYHIEMQPVILNALTEVYSSLRPVSNIPREVLATLPQMDEGRIYDFDKEFVKKTAVKDQVQAMKSLLSKVTGVSISQWFKREDLPTLHTTRTAFLRTPQSQRKQLNGIGKLEDGEAGQDDKDAELALENLFE</sequence>
<proteinExistence type="predicted"/>
<evidence type="ECO:0000256" key="1">
    <source>
        <dbReference type="SAM" id="MobiDB-lite"/>
    </source>
</evidence>
<accession>A0A139AMI8</accession>
<dbReference type="SUPFAM" id="SSF48371">
    <property type="entry name" value="ARM repeat"/>
    <property type="match status" value="1"/>
</dbReference>
<name>A0A139AMI8_GONPJ</name>
<evidence type="ECO:0000313" key="3">
    <source>
        <dbReference type="EMBL" id="KXS17918.1"/>
    </source>
</evidence>
<dbReference type="PANTHER" id="PTHR11223:SF3">
    <property type="entry name" value="EXPORTIN-5"/>
    <property type="match status" value="1"/>
</dbReference>
<evidence type="ECO:0000259" key="2">
    <source>
        <dbReference type="Pfam" id="PF19273"/>
    </source>
</evidence>
<reference evidence="3 4" key="1">
    <citation type="journal article" date="2015" name="Genome Biol. Evol.">
        <title>Phylogenomic analyses indicate that early fungi evolved digesting cell walls of algal ancestors of land plants.</title>
        <authorList>
            <person name="Chang Y."/>
            <person name="Wang S."/>
            <person name="Sekimoto S."/>
            <person name="Aerts A.L."/>
            <person name="Choi C."/>
            <person name="Clum A."/>
            <person name="LaButti K.M."/>
            <person name="Lindquist E.A."/>
            <person name="Yee Ngan C."/>
            <person name="Ohm R.A."/>
            <person name="Salamov A.A."/>
            <person name="Grigoriev I.V."/>
            <person name="Spatafora J.W."/>
            <person name="Berbee M.L."/>
        </authorList>
    </citation>
    <scope>NUCLEOTIDE SEQUENCE [LARGE SCALE GENOMIC DNA]</scope>
    <source>
        <strain evidence="3 4">JEL478</strain>
    </source>
</reference>
<dbReference type="GO" id="GO:0005737">
    <property type="term" value="C:cytoplasm"/>
    <property type="evidence" value="ECO:0007669"/>
    <property type="project" value="TreeGrafter"/>
</dbReference>
<dbReference type="InterPro" id="IPR045065">
    <property type="entry name" value="XPO1/5"/>
</dbReference>
<dbReference type="GO" id="GO:0006405">
    <property type="term" value="P:RNA export from nucleus"/>
    <property type="evidence" value="ECO:0007669"/>
    <property type="project" value="TreeGrafter"/>
</dbReference>
<protein>
    <submittedName>
        <fullName evidence="3">ARM repeat-containing protein</fullName>
    </submittedName>
</protein>
<feature type="domain" description="Exportin-5 C-terminal" evidence="2">
    <location>
        <begin position="370"/>
        <end position="1220"/>
    </location>
</feature>
<dbReference type="GO" id="GO:0042565">
    <property type="term" value="C:RNA nuclear export complex"/>
    <property type="evidence" value="ECO:0007669"/>
    <property type="project" value="TreeGrafter"/>
</dbReference>
<dbReference type="GO" id="GO:0003723">
    <property type="term" value="F:RNA binding"/>
    <property type="evidence" value="ECO:0007669"/>
    <property type="project" value="TreeGrafter"/>
</dbReference>
<dbReference type="Gene3D" id="1.25.10.10">
    <property type="entry name" value="Leucine-rich Repeat Variant"/>
    <property type="match status" value="1"/>
</dbReference>
<feature type="compositionally biased region" description="Acidic residues" evidence="1">
    <location>
        <begin position="994"/>
        <end position="1011"/>
    </location>
</feature>
<dbReference type="PANTHER" id="PTHR11223">
    <property type="entry name" value="EXPORTIN 1/5"/>
    <property type="match status" value="1"/>
</dbReference>
<keyword evidence="4" id="KW-1185">Reference proteome</keyword>
<dbReference type="OrthoDB" id="2215036at2759"/>
<dbReference type="EMBL" id="KQ965744">
    <property type="protein sequence ID" value="KXS17918.1"/>
    <property type="molecule type" value="Genomic_DNA"/>
</dbReference>
<dbReference type="InterPro" id="IPR011989">
    <property type="entry name" value="ARM-like"/>
</dbReference>
<dbReference type="STRING" id="1344416.A0A139AMI8"/>
<organism evidence="3 4">
    <name type="scientific">Gonapodya prolifera (strain JEL478)</name>
    <name type="common">Monoblepharis prolifera</name>
    <dbReference type="NCBI Taxonomy" id="1344416"/>
    <lineage>
        <taxon>Eukaryota</taxon>
        <taxon>Fungi</taxon>
        <taxon>Fungi incertae sedis</taxon>
        <taxon>Chytridiomycota</taxon>
        <taxon>Chytridiomycota incertae sedis</taxon>
        <taxon>Monoblepharidomycetes</taxon>
        <taxon>Monoblepharidales</taxon>
        <taxon>Gonapodyaceae</taxon>
        <taxon>Gonapodya</taxon>
    </lineage>
</organism>
<dbReference type="OMA" id="IAKRSWG"/>
<dbReference type="GO" id="GO:0005634">
    <property type="term" value="C:nucleus"/>
    <property type="evidence" value="ECO:0007669"/>
    <property type="project" value="TreeGrafter"/>
</dbReference>